<evidence type="ECO:0000256" key="1">
    <source>
        <dbReference type="ARBA" id="ARBA00022801"/>
    </source>
</evidence>
<dbReference type="Pfam" id="PF00561">
    <property type="entry name" value="Abhydrolase_1"/>
    <property type="match status" value="1"/>
</dbReference>
<evidence type="ECO:0000313" key="3">
    <source>
        <dbReference type="EMBL" id="MBU3060280.1"/>
    </source>
</evidence>
<dbReference type="RefSeq" id="WP_215915170.1">
    <property type="nucleotide sequence ID" value="NZ_JAHKNI010000001.1"/>
</dbReference>
<dbReference type="InterPro" id="IPR029058">
    <property type="entry name" value="AB_hydrolase_fold"/>
</dbReference>
<dbReference type="Proteomes" id="UP000733379">
    <property type="component" value="Unassembled WGS sequence"/>
</dbReference>
<dbReference type="GO" id="GO:0016787">
    <property type="term" value="F:hydrolase activity"/>
    <property type="evidence" value="ECO:0007669"/>
    <property type="project" value="UniProtKB-KW"/>
</dbReference>
<evidence type="ECO:0000313" key="4">
    <source>
        <dbReference type="Proteomes" id="UP000733379"/>
    </source>
</evidence>
<sequence length="273" mass="30263">MPTFQTPTDGTTLAYEDYGTGTPIVFVSGWSLPCDQWERQVPFFLDNGYRCVLLDRRGHGRSDRPSSGYDTDTRADDLAGLIEHLDLRDAILVSHSGGGAEVVRYLTRHGADRVTRIALLAATLPFLRQTEDNPIGIPDELIEATVNDLKTDRARWFSDLSQGYYATHLGTRVSPATIENEIRRCLSTSIVATIEVQRATAYTDSRAELAELTVPMLLLHGVQDQSIPIDLSSRRTVDIAPNAVLKEYIDAGHGLYQSHYAQVNADLLEFIKG</sequence>
<gene>
    <name evidence="3" type="ORF">KO481_01910</name>
</gene>
<dbReference type="Gene3D" id="3.40.50.1820">
    <property type="entry name" value="alpha/beta hydrolase"/>
    <property type="match status" value="1"/>
</dbReference>
<comment type="caution">
    <text evidence="3">The sequence shown here is derived from an EMBL/GenBank/DDBJ whole genome shotgun (WGS) entry which is preliminary data.</text>
</comment>
<accession>A0ABS6ATM3</accession>
<organism evidence="3 4">
    <name type="scientific">Nocardia albiluteola</name>
    <dbReference type="NCBI Taxonomy" id="2842303"/>
    <lineage>
        <taxon>Bacteria</taxon>
        <taxon>Bacillati</taxon>
        <taxon>Actinomycetota</taxon>
        <taxon>Actinomycetes</taxon>
        <taxon>Mycobacteriales</taxon>
        <taxon>Nocardiaceae</taxon>
        <taxon>Nocardia</taxon>
    </lineage>
</organism>
<dbReference type="PANTHER" id="PTHR43798">
    <property type="entry name" value="MONOACYLGLYCEROL LIPASE"/>
    <property type="match status" value="1"/>
</dbReference>
<name>A0ABS6ATM3_9NOCA</name>
<dbReference type="SUPFAM" id="SSF53474">
    <property type="entry name" value="alpha/beta-Hydrolases"/>
    <property type="match status" value="1"/>
</dbReference>
<keyword evidence="1 3" id="KW-0378">Hydrolase</keyword>
<dbReference type="InterPro" id="IPR050266">
    <property type="entry name" value="AB_hydrolase_sf"/>
</dbReference>
<protein>
    <submittedName>
        <fullName evidence="3">Alpha/beta hydrolase</fullName>
    </submittedName>
</protein>
<dbReference type="InterPro" id="IPR000073">
    <property type="entry name" value="AB_hydrolase_1"/>
</dbReference>
<dbReference type="EMBL" id="JAHKNI010000001">
    <property type="protein sequence ID" value="MBU3060280.1"/>
    <property type="molecule type" value="Genomic_DNA"/>
</dbReference>
<dbReference type="PRINTS" id="PR00111">
    <property type="entry name" value="ABHYDROLASE"/>
</dbReference>
<proteinExistence type="predicted"/>
<feature type="domain" description="AB hydrolase-1" evidence="2">
    <location>
        <begin position="23"/>
        <end position="256"/>
    </location>
</feature>
<dbReference type="PANTHER" id="PTHR43798:SF31">
    <property type="entry name" value="AB HYDROLASE SUPERFAMILY PROTEIN YCLE"/>
    <property type="match status" value="1"/>
</dbReference>
<evidence type="ECO:0000259" key="2">
    <source>
        <dbReference type="Pfam" id="PF00561"/>
    </source>
</evidence>
<keyword evidence="4" id="KW-1185">Reference proteome</keyword>
<reference evidence="3 4" key="1">
    <citation type="submission" date="2021-06" db="EMBL/GenBank/DDBJ databases">
        <title>Actinomycetes sequencing.</title>
        <authorList>
            <person name="Shan Q."/>
        </authorList>
    </citation>
    <scope>NUCLEOTIDE SEQUENCE [LARGE SCALE GENOMIC DNA]</scope>
    <source>
        <strain evidence="3 4">NEAU-G5</strain>
    </source>
</reference>